<dbReference type="eggNOG" id="ENOG50346VX">
    <property type="taxonomic scope" value="Bacteria"/>
</dbReference>
<dbReference type="AlphaFoldDB" id="A1ALN2"/>
<sequence>MRPRFSLLPIAVVLSLLLPLLSTTPLHAARMRPYAGIGVMLLPLSPSLVQEAYGELPLYDQPALGRLGTLSSATLPRLDWILGLAPRNVPVMVMARRGEWLRVTYDDAGREGWVRPRWRNAFETWDELFADRNVRPLPGLQERYYRLFSRPEGEPLATLASRPLFRVGMVDGDWLRVVGAQDAAGWLRWRDEDGRMLVGLEPEQGVSGER</sequence>
<evidence type="ECO:0000313" key="2">
    <source>
        <dbReference type="Proteomes" id="UP000006732"/>
    </source>
</evidence>
<dbReference type="KEGG" id="ppd:Ppro_0621"/>
<accession>A1ALN2</accession>
<organism evidence="1 2">
    <name type="scientific">Pelobacter propionicus (strain DSM 2379 / NBRC 103807 / OttBd1)</name>
    <dbReference type="NCBI Taxonomy" id="338966"/>
    <lineage>
        <taxon>Bacteria</taxon>
        <taxon>Pseudomonadati</taxon>
        <taxon>Thermodesulfobacteriota</taxon>
        <taxon>Desulfuromonadia</taxon>
        <taxon>Desulfuromonadales</taxon>
        <taxon>Desulfuromonadaceae</taxon>
        <taxon>Pelobacter</taxon>
    </lineage>
</organism>
<dbReference type="OrthoDB" id="5395582at2"/>
<evidence type="ECO:0008006" key="3">
    <source>
        <dbReference type="Google" id="ProtNLM"/>
    </source>
</evidence>
<reference evidence="1 2" key="1">
    <citation type="submission" date="2006-10" db="EMBL/GenBank/DDBJ databases">
        <title>Complete sequence of chromosome of Pelobacter propionicus DSM 2379.</title>
        <authorList>
            <consortium name="US DOE Joint Genome Institute"/>
            <person name="Copeland A."/>
            <person name="Lucas S."/>
            <person name="Lapidus A."/>
            <person name="Barry K."/>
            <person name="Detter J.C."/>
            <person name="Glavina del Rio T."/>
            <person name="Hammon N."/>
            <person name="Israni S."/>
            <person name="Dalin E."/>
            <person name="Tice H."/>
            <person name="Pitluck S."/>
            <person name="Saunders E."/>
            <person name="Brettin T."/>
            <person name="Bruce D."/>
            <person name="Han C."/>
            <person name="Tapia R."/>
            <person name="Schmutz J."/>
            <person name="Larimer F."/>
            <person name="Land M."/>
            <person name="Hauser L."/>
            <person name="Kyrpides N."/>
            <person name="Kim E."/>
            <person name="Lovley D."/>
            <person name="Richardson P."/>
        </authorList>
    </citation>
    <scope>NUCLEOTIDE SEQUENCE [LARGE SCALE GENOMIC DNA]</scope>
    <source>
        <strain evidence="2">DSM 2379 / NBRC 103807 / OttBd1</strain>
    </source>
</reference>
<name>A1ALN2_PELPD</name>
<keyword evidence="2" id="KW-1185">Reference proteome</keyword>
<dbReference type="Proteomes" id="UP000006732">
    <property type="component" value="Chromosome"/>
</dbReference>
<dbReference type="RefSeq" id="WP_011734565.1">
    <property type="nucleotide sequence ID" value="NC_008609.1"/>
</dbReference>
<dbReference type="EMBL" id="CP000482">
    <property type="protein sequence ID" value="ABK98252.1"/>
    <property type="molecule type" value="Genomic_DNA"/>
</dbReference>
<dbReference type="STRING" id="338966.Ppro_0621"/>
<gene>
    <name evidence="1" type="ordered locus">Ppro_0621</name>
</gene>
<protein>
    <recommendedName>
        <fullName evidence="3">SH3b domain-containing protein</fullName>
    </recommendedName>
</protein>
<proteinExistence type="predicted"/>
<dbReference type="HOGENOM" id="CLU_1309163_0_0_7"/>
<evidence type="ECO:0000313" key="1">
    <source>
        <dbReference type="EMBL" id="ABK98252.1"/>
    </source>
</evidence>